<sequence>MSVAVSCTELPIRTSRFAGTRVLLGPASRAERVIAPTTVLLFLMINAATAGSIVSMYPEAADRVALQQGPGANAAFRFLLGPLQSVESTAAITVWRAGLFMIAAFAVCVALAVTRHTRRDEEQGRVEMVRAGATGRLAPIATATIVAVVYCVVVGLAMSLMLIPLGAGAIDVVCVFAQYATTGMAAAGVALVAAQVATTAHLANLTATAMVLGGYVLRGAADIVDGWGWLRWLSPVGWAELIDPFGADDLWWAGASILVFVLAVGLAGVVAERRDLGAGLLAPRPGPASTTRLADVGAVAVRLLGSQAVAWTVAIAVYALVVGAIAPSVDELAEGNQLFADVVGAAGVSASLGALFTSTMSAFLAVAASAWSVAVISRLRSEESAGRVEVLLATPTSRSRLYLAHVAVAVGGVVAILVATTLGLGVGTAAAGGDAGSAFADAARATAVQLPAATVIVGSAMLLYGLAPRSAPAGWLVVLGALLLGPLAGMFQLPQWVRDISPFTHTPTVPLEPVRGTPLIVMLVVAVGLIAVGRAAFDRRDVG</sequence>
<evidence type="ECO:0000313" key="3">
    <source>
        <dbReference type="Proteomes" id="UP000011666"/>
    </source>
</evidence>
<feature type="transmembrane region" description="Helical" evidence="1">
    <location>
        <begin position="446"/>
        <end position="466"/>
    </location>
</feature>
<dbReference type="RefSeq" id="WP_007620314.1">
    <property type="nucleotide sequence ID" value="NZ_BANX01000014.1"/>
</dbReference>
<evidence type="ECO:0000313" key="2">
    <source>
        <dbReference type="EMBL" id="GAC68293.1"/>
    </source>
</evidence>
<feature type="transmembrane region" description="Helical" evidence="1">
    <location>
        <begin position="517"/>
        <end position="537"/>
    </location>
</feature>
<comment type="caution">
    <text evidence="2">The sequence shown here is derived from an EMBL/GenBank/DDBJ whole genome shotgun (WGS) entry which is preliminary data.</text>
</comment>
<accession>M0QIB9</accession>
<proteinExistence type="predicted"/>
<dbReference type="Proteomes" id="UP000011666">
    <property type="component" value="Unassembled WGS sequence"/>
</dbReference>
<organism evidence="2 3">
    <name type="scientific">Gordonia soli NBRC 108243</name>
    <dbReference type="NCBI Taxonomy" id="1223545"/>
    <lineage>
        <taxon>Bacteria</taxon>
        <taxon>Bacillati</taxon>
        <taxon>Actinomycetota</taxon>
        <taxon>Actinomycetes</taxon>
        <taxon>Mycobacteriales</taxon>
        <taxon>Gordoniaceae</taxon>
        <taxon>Gordonia</taxon>
    </lineage>
</organism>
<feature type="transmembrane region" description="Helical" evidence="1">
    <location>
        <begin position="473"/>
        <end position="497"/>
    </location>
</feature>
<dbReference type="eggNOG" id="COG3559">
    <property type="taxonomic scope" value="Bacteria"/>
</dbReference>
<dbReference type="AlphaFoldDB" id="M0QIB9"/>
<feature type="transmembrane region" description="Helical" evidence="1">
    <location>
        <begin position="308"/>
        <end position="326"/>
    </location>
</feature>
<dbReference type="STRING" id="1223545.GS4_14_01250"/>
<feature type="transmembrane region" description="Helical" evidence="1">
    <location>
        <begin position="401"/>
        <end position="426"/>
    </location>
</feature>
<feature type="transmembrane region" description="Helical" evidence="1">
    <location>
        <begin position="250"/>
        <end position="271"/>
    </location>
</feature>
<dbReference type="EMBL" id="BANX01000014">
    <property type="protein sequence ID" value="GAC68293.1"/>
    <property type="molecule type" value="Genomic_DNA"/>
</dbReference>
<feature type="transmembrane region" description="Helical" evidence="1">
    <location>
        <begin position="205"/>
        <end position="230"/>
    </location>
</feature>
<keyword evidence="1" id="KW-0472">Membrane</keyword>
<feature type="transmembrane region" description="Helical" evidence="1">
    <location>
        <begin position="94"/>
        <end position="116"/>
    </location>
</feature>
<keyword evidence="1" id="KW-0812">Transmembrane</keyword>
<keyword evidence="3" id="KW-1185">Reference proteome</keyword>
<feature type="transmembrane region" description="Helical" evidence="1">
    <location>
        <begin position="137"/>
        <end position="163"/>
    </location>
</feature>
<protein>
    <submittedName>
        <fullName evidence="2">Putative ABC transporter permease protein</fullName>
    </submittedName>
</protein>
<name>M0QIB9_9ACTN</name>
<feature type="transmembrane region" description="Helical" evidence="1">
    <location>
        <begin position="169"/>
        <end position="193"/>
    </location>
</feature>
<reference evidence="2 3" key="1">
    <citation type="submission" date="2013-01" db="EMBL/GenBank/DDBJ databases">
        <title>Whole genome shotgun sequence of Gordonia soli NBRC 108243.</title>
        <authorList>
            <person name="Isaki-Nakamura S."/>
            <person name="Hosoyama A."/>
            <person name="Tsuchikane K."/>
            <person name="Ando Y."/>
            <person name="Baba S."/>
            <person name="Ohji S."/>
            <person name="Hamada M."/>
            <person name="Tamura T."/>
            <person name="Yamazoe A."/>
            <person name="Yamazaki S."/>
            <person name="Fujita N."/>
        </authorList>
    </citation>
    <scope>NUCLEOTIDE SEQUENCE [LARGE SCALE GENOMIC DNA]</scope>
    <source>
        <strain evidence="2 3">NBRC 108243</strain>
    </source>
</reference>
<evidence type="ECO:0000256" key="1">
    <source>
        <dbReference type="SAM" id="Phobius"/>
    </source>
</evidence>
<dbReference type="OrthoDB" id="2014935at2"/>
<feature type="transmembrane region" description="Helical" evidence="1">
    <location>
        <begin position="346"/>
        <end position="371"/>
    </location>
</feature>
<keyword evidence="1" id="KW-1133">Transmembrane helix</keyword>
<feature type="transmembrane region" description="Helical" evidence="1">
    <location>
        <begin position="33"/>
        <end position="57"/>
    </location>
</feature>
<gene>
    <name evidence="2" type="ORF">GS4_14_01250</name>
</gene>